<reference evidence="1" key="2">
    <citation type="submission" date="2023-01" db="EMBL/GenBank/DDBJ databases">
        <authorList>
            <person name="Sun Q."/>
            <person name="Evtushenko L."/>
        </authorList>
    </citation>
    <scope>NUCLEOTIDE SEQUENCE</scope>
    <source>
        <strain evidence="1">VKM B-2484</strain>
    </source>
</reference>
<dbReference type="RefSeq" id="WP_213368442.1">
    <property type="nucleotide sequence ID" value="NZ_JAHBGC010000004.1"/>
</dbReference>
<evidence type="ECO:0000313" key="1">
    <source>
        <dbReference type="EMBL" id="GLK73975.1"/>
    </source>
</evidence>
<reference evidence="1" key="1">
    <citation type="journal article" date="2014" name="Int. J. Syst. Evol. Microbiol.">
        <title>Complete genome sequence of Corynebacterium casei LMG S-19264T (=DSM 44701T), isolated from a smear-ripened cheese.</title>
        <authorList>
            <consortium name="US DOE Joint Genome Institute (JGI-PGF)"/>
            <person name="Walter F."/>
            <person name="Albersmeier A."/>
            <person name="Kalinowski J."/>
            <person name="Ruckert C."/>
        </authorList>
    </citation>
    <scope>NUCLEOTIDE SEQUENCE</scope>
    <source>
        <strain evidence="1">VKM B-2484</strain>
    </source>
</reference>
<accession>A0A9W6N1B5</accession>
<keyword evidence="2" id="KW-1185">Reference proteome</keyword>
<comment type="caution">
    <text evidence="1">The sequence shown here is derived from an EMBL/GenBank/DDBJ whole genome shotgun (WGS) entry which is preliminary data.</text>
</comment>
<gene>
    <name evidence="1" type="ORF">GCM10017643_40930</name>
</gene>
<dbReference type="Proteomes" id="UP001143370">
    <property type="component" value="Unassembled WGS sequence"/>
</dbReference>
<dbReference type="AlphaFoldDB" id="A0A9W6N1B5"/>
<dbReference type="InterPro" id="IPR021232">
    <property type="entry name" value="DUF2735"/>
</dbReference>
<dbReference type="EMBL" id="BSFJ01000035">
    <property type="protein sequence ID" value="GLK73975.1"/>
    <property type="molecule type" value="Genomic_DNA"/>
</dbReference>
<dbReference type="Pfam" id="PF10931">
    <property type="entry name" value="DUF2735"/>
    <property type="match status" value="1"/>
</dbReference>
<protein>
    <submittedName>
        <fullName evidence="1">Glutamine synthetase</fullName>
    </submittedName>
</protein>
<proteinExistence type="predicted"/>
<organism evidence="1 2">
    <name type="scientific">Ancylobacter dichloromethanicus</name>
    <dbReference type="NCBI Taxonomy" id="518825"/>
    <lineage>
        <taxon>Bacteria</taxon>
        <taxon>Pseudomonadati</taxon>
        <taxon>Pseudomonadota</taxon>
        <taxon>Alphaproteobacteria</taxon>
        <taxon>Hyphomicrobiales</taxon>
        <taxon>Xanthobacteraceae</taxon>
        <taxon>Ancylobacter</taxon>
    </lineage>
</organism>
<name>A0A9W6N1B5_9HYPH</name>
<evidence type="ECO:0000313" key="2">
    <source>
        <dbReference type="Proteomes" id="UP001143370"/>
    </source>
</evidence>
<sequence length="65" mass="7196">MNTHIDAATRRESAQIVQFPVGGRAGLATRRPDLLSSEALKVSPRVNFGSWYHEEAIKEDSGRTN</sequence>